<reference evidence="2 3" key="1">
    <citation type="submission" date="2018-11" db="EMBL/GenBank/DDBJ databases">
        <title>Genome sequence of Saitozyma podzolica DSM 27192.</title>
        <authorList>
            <person name="Aliyu H."/>
            <person name="Gorte O."/>
            <person name="Ochsenreither K."/>
        </authorList>
    </citation>
    <scope>NUCLEOTIDE SEQUENCE [LARGE SCALE GENOMIC DNA]</scope>
    <source>
        <strain evidence="2 3">DSM 27192</strain>
    </source>
</reference>
<evidence type="ECO:0000313" key="3">
    <source>
        <dbReference type="Proteomes" id="UP000279259"/>
    </source>
</evidence>
<dbReference type="Proteomes" id="UP000279259">
    <property type="component" value="Unassembled WGS sequence"/>
</dbReference>
<accession>A0A427YCU0</accession>
<protein>
    <submittedName>
        <fullName evidence="2">Uncharacterized protein</fullName>
    </submittedName>
</protein>
<gene>
    <name evidence="2" type="ORF">EHS25_002643</name>
</gene>
<organism evidence="2 3">
    <name type="scientific">Saitozyma podzolica</name>
    <dbReference type="NCBI Taxonomy" id="1890683"/>
    <lineage>
        <taxon>Eukaryota</taxon>
        <taxon>Fungi</taxon>
        <taxon>Dikarya</taxon>
        <taxon>Basidiomycota</taxon>
        <taxon>Agaricomycotina</taxon>
        <taxon>Tremellomycetes</taxon>
        <taxon>Tremellales</taxon>
        <taxon>Trimorphomycetaceae</taxon>
        <taxon>Saitozyma</taxon>
    </lineage>
</organism>
<feature type="region of interest" description="Disordered" evidence="1">
    <location>
        <begin position="219"/>
        <end position="264"/>
    </location>
</feature>
<name>A0A427YCU0_9TREE</name>
<feature type="compositionally biased region" description="Pro residues" evidence="1">
    <location>
        <begin position="242"/>
        <end position="264"/>
    </location>
</feature>
<proteinExistence type="predicted"/>
<dbReference type="STRING" id="1890683.A0A427YCU0"/>
<sequence length="264" mass="29486">MPLLDLVRQLAQQGRSRRTGRAPRATRIARRAQVLPQPAAPRALPIDPSFRVAGASSIAPEPLTSNQPPPPASRATLRAGLAPALELPPARPVPTAVSSSRLGNVLKYRATSRRVSESASRTLRGKQAQAKVGSRPSSSPFSCYWRGSAGAFGDAMDEHDVRQRMLRLRLERVFGLDRIRDFHSPGEPEQADESKERERKRLRELLLPSYRRRREARDNIELSSKAREADLEQHARHSHWFAPPPLTPLRAWAPPPHLPQPSPR</sequence>
<evidence type="ECO:0000256" key="1">
    <source>
        <dbReference type="SAM" id="MobiDB-lite"/>
    </source>
</evidence>
<feature type="compositionally biased region" description="Basic and acidic residues" evidence="1">
    <location>
        <begin position="219"/>
        <end position="235"/>
    </location>
</feature>
<keyword evidence="3" id="KW-1185">Reference proteome</keyword>
<comment type="caution">
    <text evidence="2">The sequence shown here is derived from an EMBL/GenBank/DDBJ whole genome shotgun (WGS) entry which is preliminary data.</text>
</comment>
<dbReference type="AlphaFoldDB" id="A0A427YCU0"/>
<feature type="region of interest" description="Disordered" evidence="1">
    <location>
        <begin position="111"/>
        <end position="139"/>
    </location>
</feature>
<dbReference type="EMBL" id="RSCD01000015">
    <property type="protein sequence ID" value="RSH88981.1"/>
    <property type="molecule type" value="Genomic_DNA"/>
</dbReference>
<evidence type="ECO:0000313" key="2">
    <source>
        <dbReference type="EMBL" id="RSH88981.1"/>
    </source>
</evidence>